<reference evidence="7" key="1">
    <citation type="submission" date="2020-06" db="EMBL/GenBank/DDBJ databases">
        <title>Unique genomic features of the anaerobic methanotrophic archaea.</title>
        <authorList>
            <person name="Chadwick G.L."/>
            <person name="Skennerton C.T."/>
            <person name="Laso-Perez R."/>
            <person name="Leu A.O."/>
            <person name="Speth D.R."/>
            <person name="Yu H."/>
            <person name="Morgan-Lang C."/>
            <person name="Hatzenpichler R."/>
            <person name="Goudeau D."/>
            <person name="Malmstrom R."/>
            <person name="Brazelton W.J."/>
            <person name="Woyke T."/>
            <person name="Hallam S.J."/>
            <person name="Tyson G.W."/>
            <person name="Wegener G."/>
            <person name="Boetius A."/>
            <person name="Orphan V."/>
        </authorList>
    </citation>
    <scope>NUCLEOTIDE SEQUENCE</scope>
</reference>
<dbReference type="Pfam" id="PF04422">
    <property type="entry name" value="FrhB_FdhB_N"/>
    <property type="match status" value="1"/>
</dbReference>
<dbReference type="Gene3D" id="3.30.70.3270">
    <property type="match status" value="1"/>
</dbReference>
<dbReference type="EC" id="1.17.1.9" evidence="7"/>
<dbReference type="GO" id="GO:0046872">
    <property type="term" value="F:metal ion binding"/>
    <property type="evidence" value="ECO:0007669"/>
    <property type="project" value="UniProtKB-KW"/>
</dbReference>
<dbReference type="InterPro" id="IPR045220">
    <property type="entry name" value="FRHB/FDHB/HCAR-like"/>
</dbReference>
<dbReference type="InterPro" id="IPR017900">
    <property type="entry name" value="4Fe4S_Fe_S_CS"/>
</dbReference>
<keyword evidence="5" id="KW-0411">Iron-sulfur</keyword>
<gene>
    <name evidence="7" type="primary">fdhB</name>
    <name evidence="7" type="ORF">MMOOEFBC_00003</name>
</gene>
<dbReference type="AlphaFoldDB" id="A0A7G9Y143"/>
<dbReference type="InterPro" id="IPR017896">
    <property type="entry name" value="4Fe4S_Fe-S-bd"/>
</dbReference>
<proteinExistence type="predicted"/>
<dbReference type="InterPro" id="IPR007525">
    <property type="entry name" value="FrhB_FdhB_C"/>
</dbReference>
<name>A0A7G9Y143_9EURY</name>
<organism evidence="7">
    <name type="scientific">Candidatus Methanogaster sp. ANME-2c ERB4</name>
    <dbReference type="NCBI Taxonomy" id="2759911"/>
    <lineage>
        <taxon>Archaea</taxon>
        <taxon>Methanobacteriati</taxon>
        <taxon>Methanobacteriota</taxon>
        <taxon>Stenosarchaea group</taxon>
        <taxon>Methanomicrobia</taxon>
        <taxon>Methanosarcinales</taxon>
        <taxon>ANME-2 cluster</taxon>
        <taxon>Candidatus Methanogasteraceae</taxon>
        <taxon>Candidatus Methanogaster</taxon>
    </lineage>
</organism>
<evidence type="ECO:0000313" key="7">
    <source>
        <dbReference type="EMBL" id="QNO41727.1"/>
    </source>
</evidence>
<comment type="cofactor">
    <cofactor evidence="1">
        <name>FAD</name>
        <dbReference type="ChEBI" id="CHEBI:57692"/>
    </cofactor>
</comment>
<dbReference type="SUPFAM" id="SSF46548">
    <property type="entry name" value="alpha-helical ferredoxin"/>
    <property type="match status" value="1"/>
</dbReference>
<keyword evidence="2" id="KW-0479">Metal-binding</keyword>
<accession>A0A7G9Y143</accession>
<dbReference type="PROSITE" id="PS00198">
    <property type="entry name" value="4FE4S_FER_1"/>
    <property type="match status" value="2"/>
</dbReference>
<evidence type="ECO:0000256" key="1">
    <source>
        <dbReference type="ARBA" id="ARBA00001974"/>
    </source>
</evidence>
<dbReference type="PROSITE" id="PS51379">
    <property type="entry name" value="4FE4S_FER_2"/>
    <property type="match status" value="2"/>
</dbReference>
<feature type="domain" description="4Fe-4S ferredoxin-type" evidence="6">
    <location>
        <begin position="323"/>
        <end position="346"/>
    </location>
</feature>
<dbReference type="GO" id="GO:0052592">
    <property type="term" value="F:oxidoreductase activity, acting on CH or CH2 groups, with an iron-sulfur protein as acceptor"/>
    <property type="evidence" value="ECO:0007669"/>
    <property type="project" value="TreeGrafter"/>
</dbReference>
<dbReference type="GO" id="GO:0008863">
    <property type="term" value="F:formate dehydrogenase (NAD+) activity"/>
    <property type="evidence" value="ECO:0007669"/>
    <property type="project" value="UniProtKB-EC"/>
</dbReference>
<protein>
    <submittedName>
        <fullName evidence="7">Formate dehydrogenase subunit beta</fullName>
        <ecNumber evidence="7">1.17.1.9</ecNumber>
    </submittedName>
</protein>
<dbReference type="Pfam" id="PF13183">
    <property type="entry name" value="Fer4_8"/>
    <property type="match status" value="1"/>
</dbReference>
<dbReference type="PANTHER" id="PTHR31332">
    <property type="entry name" value="7-HYDROXYMETHYL CHLOROPHYLL A REDUCTASE, CHLOROPLASTIC"/>
    <property type="match status" value="1"/>
</dbReference>
<keyword evidence="4" id="KW-0408">Iron</keyword>
<dbReference type="EMBL" id="MT630662">
    <property type="protein sequence ID" value="QNO41727.1"/>
    <property type="molecule type" value="Genomic_DNA"/>
</dbReference>
<evidence type="ECO:0000256" key="4">
    <source>
        <dbReference type="ARBA" id="ARBA00023004"/>
    </source>
</evidence>
<dbReference type="PANTHER" id="PTHR31332:SF6">
    <property type="entry name" value="FORMATE DEHYDROGENASE SUBUNIT BETA"/>
    <property type="match status" value="1"/>
</dbReference>
<sequence>MDIGDCYVGWATDEDIRTRGASGGLVTAMLAAALEKGLVEAVVVLKKLGEFEAVPVVTSDPEEVKAAAGSMHSVPIVLSRYLEYGTKVALPAKPCDARSTIEQAKRGQVDIDTTYIVGLNCGGTMHPAMTRKMLDVMYKLDPEDIEGEEIDKGKLIFETKDGEEHAIKIDELEEEGYGRRESCQYCFTNIPVMADLACGNWGVIGDLAGKGTFVEINTEKGIEILQNAIDSGAVEVTEADEKGKAIRAKVDGAMMKVAAAANEKYLAPIEGSHLDYYMNALKDCINCGACKTVCPVCACGEGAKCTEFSSAADTYKMSLFHLVRFVHLMDSCIGCGQCTDVCPADISLTHIYQRFARPMQDEFEYKPGMDMTTPPFFGVDLLEEGH</sequence>
<evidence type="ECO:0000256" key="2">
    <source>
        <dbReference type="ARBA" id="ARBA00022723"/>
    </source>
</evidence>
<keyword evidence="3 7" id="KW-0560">Oxidoreductase</keyword>
<feature type="domain" description="4Fe-4S ferredoxin-type" evidence="6">
    <location>
        <begin position="274"/>
        <end position="304"/>
    </location>
</feature>
<dbReference type="GO" id="GO:0051536">
    <property type="term" value="F:iron-sulfur cluster binding"/>
    <property type="evidence" value="ECO:0007669"/>
    <property type="project" value="UniProtKB-KW"/>
</dbReference>
<evidence type="ECO:0000256" key="5">
    <source>
        <dbReference type="ARBA" id="ARBA00023014"/>
    </source>
</evidence>
<evidence type="ECO:0000259" key="6">
    <source>
        <dbReference type="PROSITE" id="PS51379"/>
    </source>
</evidence>
<dbReference type="Pfam" id="PF04432">
    <property type="entry name" value="FrhB_FdhB_C"/>
    <property type="match status" value="1"/>
</dbReference>
<evidence type="ECO:0000256" key="3">
    <source>
        <dbReference type="ARBA" id="ARBA00023002"/>
    </source>
</evidence>
<dbReference type="InterPro" id="IPR007516">
    <property type="entry name" value="Co_F420_Hydgase/DH_bsu_N"/>
</dbReference>